<organism evidence="2 3">
    <name type="scientific">Gracilibacillus kekensis</name>
    <dbReference type="NCBI Taxonomy" id="1027249"/>
    <lineage>
        <taxon>Bacteria</taxon>
        <taxon>Bacillati</taxon>
        <taxon>Bacillota</taxon>
        <taxon>Bacilli</taxon>
        <taxon>Bacillales</taxon>
        <taxon>Bacillaceae</taxon>
        <taxon>Gracilibacillus</taxon>
    </lineage>
</organism>
<dbReference type="OrthoDB" id="2960907at2"/>
<dbReference type="AlphaFoldDB" id="A0A1M7JUN6"/>
<keyword evidence="1" id="KW-1133">Transmembrane helix</keyword>
<protein>
    <submittedName>
        <fullName evidence="2">Uncharacterized protein</fullName>
    </submittedName>
</protein>
<feature type="transmembrane region" description="Helical" evidence="1">
    <location>
        <begin position="271"/>
        <end position="292"/>
    </location>
</feature>
<sequence>MLQAVHQRFYIIYGLLFLMFLLALALGSVKVEIVIAIYALLVFMLSWFWASNLFKTISILFFIIGASLSLGSGVSFDEIIRHILTSLPILIFLSLLPWIRTVFKLGTYDQYLAQLLVSKNGDLAQLYSKSIATTYSLLIFLNISAIYLAQELLREKLVSLPEKIRNSFIIETTLRAFSVAIIWSPMEVVVGLTVDGTGVSYLVYLPWLLISSFLIALLDILMSKNRYKGWEIKSASTSIAWSVLWPHLLKMFGMLTVFLVLILSVNKITNMSFILSVTMVIFPFSLIWSVLIGKAGTFLKDGWYSWKNYTNHLQNFAVLFLSLGFFSGGFNNSAVPSLLQQLMGSMQDYLIVVFVFITVIYFVLAMVGVHPIATVAILLEVLQPMFAYVNPLSIGIVLIISALATSASSPYGINATMTSQSMKINPYTITKQNILFSLMMSVIGIAIALIVNG</sequence>
<reference evidence="2 3" key="1">
    <citation type="submission" date="2016-11" db="EMBL/GenBank/DDBJ databases">
        <authorList>
            <person name="Jaros S."/>
            <person name="Januszkiewicz K."/>
            <person name="Wedrychowicz H."/>
        </authorList>
    </citation>
    <scope>NUCLEOTIDE SEQUENCE [LARGE SCALE GENOMIC DNA]</scope>
    <source>
        <strain evidence="2 3">CGMCC 1.10681</strain>
    </source>
</reference>
<dbReference type="EMBL" id="FRCZ01000001">
    <property type="protein sequence ID" value="SHM56257.1"/>
    <property type="molecule type" value="Genomic_DNA"/>
</dbReference>
<feature type="transmembrane region" description="Helical" evidence="1">
    <location>
        <begin position="83"/>
        <end position="106"/>
    </location>
</feature>
<dbReference type="Proteomes" id="UP000184184">
    <property type="component" value="Unassembled WGS sequence"/>
</dbReference>
<feature type="transmembrane region" description="Helical" evidence="1">
    <location>
        <begin position="243"/>
        <end position="265"/>
    </location>
</feature>
<keyword evidence="3" id="KW-1185">Reference proteome</keyword>
<feature type="transmembrane region" description="Helical" evidence="1">
    <location>
        <begin position="350"/>
        <end position="379"/>
    </location>
</feature>
<feature type="transmembrane region" description="Helical" evidence="1">
    <location>
        <begin position="433"/>
        <end position="451"/>
    </location>
</feature>
<feature type="transmembrane region" description="Helical" evidence="1">
    <location>
        <begin position="391"/>
        <end position="413"/>
    </location>
</feature>
<accession>A0A1M7JUN6</accession>
<feature type="transmembrane region" description="Helical" evidence="1">
    <location>
        <begin position="56"/>
        <end position="76"/>
    </location>
</feature>
<gene>
    <name evidence="2" type="ORF">SAMN05216179_0467</name>
</gene>
<proteinExistence type="predicted"/>
<evidence type="ECO:0000256" key="1">
    <source>
        <dbReference type="SAM" id="Phobius"/>
    </source>
</evidence>
<evidence type="ECO:0000313" key="3">
    <source>
        <dbReference type="Proteomes" id="UP000184184"/>
    </source>
</evidence>
<keyword evidence="1" id="KW-0472">Membrane</keyword>
<keyword evidence="1" id="KW-0812">Transmembrane</keyword>
<feature type="transmembrane region" description="Helical" evidence="1">
    <location>
        <begin position="198"/>
        <end position="222"/>
    </location>
</feature>
<dbReference type="STRING" id="1027249.SAMN05216179_0467"/>
<feature type="transmembrane region" description="Helical" evidence="1">
    <location>
        <begin position="6"/>
        <end position="26"/>
    </location>
</feature>
<name>A0A1M7JUN6_9BACI</name>
<feature type="transmembrane region" description="Helical" evidence="1">
    <location>
        <begin position="313"/>
        <end position="330"/>
    </location>
</feature>
<feature type="transmembrane region" description="Helical" evidence="1">
    <location>
        <begin position="126"/>
        <end position="148"/>
    </location>
</feature>
<feature type="transmembrane region" description="Helical" evidence="1">
    <location>
        <begin position="33"/>
        <end position="50"/>
    </location>
</feature>
<dbReference type="RefSeq" id="WP_073199273.1">
    <property type="nucleotide sequence ID" value="NZ_FRCZ01000001.1"/>
</dbReference>
<evidence type="ECO:0000313" key="2">
    <source>
        <dbReference type="EMBL" id="SHM56257.1"/>
    </source>
</evidence>